<evidence type="ECO:0000313" key="4">
    <source>
        <dbReference type="Proteomes" id="UP000294919"/>
    </source>
</evidence>
<keyword evidence="1" id="KW-1133">Transmembrane helix</keyword>
<evidence type="ECO:0000256" key="1">
    <source>
        <dbReference type="SAM" id="Phobius"/>
    </source>
</evidence>
<dbReference type="Pfam" id="PF07670">
    <property type="entry name" value="Gate"/>
    <property type="match status" value="1"/>
</dbReference>
<dbReference type="Proteomes" id="UP000294919">
    <property type="component" value="Unassembled WGS sequence"/>
</dbReference>
<dbReference type="OrthoDB" id="9782481at2"/>
<dbReference type="RefSeq" id="WP_132243081.1">
    <property type="nucleotide sequence ID" value="NZ_SLWV01000004.1"/>
</dbReference>
<evidence type="ECO:0000259" key="2">
    <source>
        <dbReference type="Pfam" id="PF07670"/>
    </source>
</evidence>
<dbReference type="InterPro" id="IPR011642">
    <property type="entry name" value="Gate_dom"/>
</dbReference>
<name>A0A4R2KZJ1_9FIRM</name>
<feature type="transmembrane region" description="Helical" evidence="1">
    <location>
        <begin position="165"/>
        <end position="187"/>
    </location>
</feature>
<proteinExistence type="predicted"/>
<gene>
    <name evidence="3" type="ORF">EV214_10415</name>
</gene>
<accession>A0A4R2KZJ1</accession>
<evidence type="ECO:0000313" key="3">
    <source>
        <dbReference type="EMBL" id="TCO78632.1"/>
    </source>
</evidence>
<keyword evidence="4" id="KW-1185">Reference proteome</keyword>
<dbReference type="AlphaFoldDB" id="A0A4R2KZJ1"/>
<comment type="caution">
    <text evidence="3">The sequence shown here is derived from an EMBL/GenBank/DDBJ whole genome shotgun (WGS) entry which is preliminary data.</text>
</comment>
<sequence length="191" mass="20573">MMNRIWIFMIITGIGVAVITRNTQIINAVVIQNTQEAVLFAIGLTGIMAVWLGLMNIAEKSGLIKGIGRIMGPLIRLLFPEIPKNHPAISSIVMNMVANMFGAGNSATALGLKAMEQLQNINPYKKRASNAMCMFLVINMSSIQLVPLSVLKIRADAGSLNATEIIGTSLVATTVSTIVGIVSCRILERTY</sequence>
<feature type="domain" description="Nucleoside transporter/FeoB GTPase Gate" evidence="2">
    <location>
        <begin position="42"/>
        <end position="153"/>
    </location>
</feature>
<dbReference type="EMBL" id="SLWV01000004">
    <property type="protein sequence ID" value="TCO78632.1"/>
    <property type="molecule type" value="Genomic_DNA"/>
</dbReference>
<reference evidence="3 4" key="1">
    <citation type="submission" date="2019-03" db="EMBL/GenBank/DDBJ databases">
        <title>Genomic Encyclopedia of Type Strains, Phase IV (KMG-IV): sequencing the most valuable type-strain genomes for metagenomic binning, comparative biology and taxonomic classification.</title>
        <authorList>
            <person name="Goeker M."/>
        </authorList>
    </citation>
    <scope>NUCLEOTIDE SEQUENCE [LARGE SCALE GENOMIC DNA]</scope>
    <source>
        <strain evidence="3 4">DSM 102940</strain>
    </source>
</reference>
<keyword evidence="1" id="KW-0472">Membrane</keyword>
<feature type="transmembrane region" description="Helical" evidence="1">
    <location>
        <begin position="131"/>
        <end position="153"/>
    </location>
</feature>
<feature type="transmembrane region" description="Helical" evidence="1">
    <location>
        <begin position="38"/>
        <end position="58"/>
    </location>
</feature>
<organism evidence="3 4">
    <name type="scientific">Marinisporobacter balticus</name>
    <dbReference type="NCBI Taxonomy" id="2018667"/>
    <lineage>
        <taxon>Bacteria</taxon>
        <taxon>Bacillati</taxon>
        <taxon>Bacillota</taxon>
        <taxon>Clostridia</taxon>
        <taxon>Peptostreptococcales</taxon>
        <taxon>Thermotaleaceae</taxon>
        <taxon>Marinisporobacter</taxon>
    </lineage>
</organism>
<keyword evidence="1" id="KW-0812">Transmembrane</keyword>
<protein>
    <submittedName>
        <fullName evidence="3">Spore maturation protein A</fullName>
    </submittedName>
</protein>